<evidence type="ECO:0000256" key="1">
    <source>
        <dbReference type="SAM" id="MobiDB-lite"/>
    </source>
</evidence>
<feature type="compositionally biased region" description="Polar residues" evidence="1">
    <location>
        <begin position="581"/>
        <end position="591"/>
    </location>
</feature>
<evidence type="ECO:0000313" key="3">
    <source>
        <dbReference type="Proteomes" id="UP000050424"/>
    </source>
</evidence>
<comment type="caution">
    <text evidence="2">The sequence shown here is derived from an EMBL/GenBank/DDBJ whole genome shotgun (WGS) entry which is preliminary data.</text>
</comment>
<gene>
    <name evidence="2" type="ORF">AK830_g5533</name>
</gene>
<organism evidence="2 3">
    <name type="scientific">Neonectria ditissima</name>
    <dbReference type="NCBI Taxonomy" id="78410"/>
    <lineage>
        <taxon>Eukaryota</taxon>
        <taxon>Fungi</taxon>
        <taxon>Dikarya</taxon>
        <taxon>Ascomycota</taxon>
        <taxon>Pezizomycotina</taxon>
        <taxon>Sordariomycetes</taxon>
        <taxon>Hypocreomycetidae</taxon>
        <taxon>Hypocreales</taxon>
        <taxon>Nectriaceae</taxon>
        <taxon>Neonectria</taxon>
    </lineage>
</organism>
<evidence type="ECO:0000313" key="2">
    <source>
        <dbReference type="EMBL" id="KPM41002.1"/>
    </source>
</evidence>
<proteinExistence type="predicted"/>
<reference evidence="2 3" key="1">
    <citation type="submission" date="2015-09" db="EMBL/GenBank/DDBJ databases">
        <title>Draft genome of a European isolate of the apple canker pathogen Neonectria ditissima.</title>
        <authorList>
            <person name="Gomez-Cortecero A."/>
            <person name="Harrison R.J."/>
            <person name="Armitage A.D."/>
        </authorList>
    </citation>
    <scope>NUCLEOTIDE SEQUENCE [LARGE SCALE GENOMIC DNA]</scope>
    <source>
        <strain evidence="2 3">R09/05</strain>
    </source>
</reference>
<dbReference type="OrthoDB" id="5152434at2759"/>
<dbReference type="EMBL" id="LKCW01000072">
    <property type="protein sequence ID" value="KPM41002.1"/>
    <property type="molecule type" value="Genomic_DNA"/>
</dbReference>
<keyword evidence="3" id="KW-1185">Reference proteome</keyword>
<sequence length="607" mass="68313">MAGQHRIEALRDYVKLVGADPKELWWTCNFYDRDKIPAELDVKLRVNRSDPSLPDNHGEIWMQLVLTTSHTDSLFQGKKADVEKEMLNILQLNSEVRFPISRLVTLWKNNRWRSMITSWCRTEVGRSTFNISTFDWMASYRIDSYWFSTFEQVLSTLESLPGNPTDSVYVTDWAKMVAALPNGYSGADVKELFYPRQSGELELSAPVDGKSLTRHKGFLEEMNNDEYDGVYRHISQHRDMVFSDVQKMLKTTKEEGRIMMQVMTHVISWLNPYPAVVMDKRENNKPLLRESLKPILQDMAVAPQQGEEINGVEATASVTEDWAVRVERESIDLEKRILNTVQQEMAKFKTPSIKASLNILPADGGNDYAKRFTEEPWKAVLNKVEEVLGPDFRSSLTFALPRPQVSQVSNLQPASSITRAICALVPNIPEVSENPALNSQQAFEELGASVEQAVIQWVAQRCRPGLESSRPSELFLKFNEGSKLTESSHIQSEPLLDTAEAPWGASPSKDRQSVADAFISLPSASTTADTKPDEQWQSSKLPPLQISGQNGQDHCEMVSCPPMPSLAAALPTATPTDGQLPGTNQRKSTNLHVPWPPFQTLFCLNED</sequence>
<feature type="region of interest" description="Disordered" evidence="1">
    <location>
        <begin position="570"/>
        <end position="592"/>
    </location>
</feature>
<dbReference type="Proteomes" id="UP000050424">
    <property type="component" value="Unassembled WGS sequence"/>
</dbReference>
<protein>
    <submittedName>
        <fullName evidence="2">Uncharacterized protein</fullName>
    </submittedName>
</protein>
<accession>A0A0P7B4M4</accession>
<name>A0A0P7B4M4_9HYPO</name>
<dbReference type="AlphaFoldDB" id="A0A0P7B4M4"/>